<accession>A0A2L0EYX6</accession>
<dbReference type="PROSITE" id="PS50977">
    <property type="entry name" value="HTH_TETR_2"/>
    <property type="match status" value="1"/>
</dbReference>
<dbReference type="InterPro" id="IPR001647">
    <property type="entry name" value="HTH_TetR"/>
</dbReference>
<dbReference type="PANTHER" id="PTHR30055:SF234">
    <property type="entry name" value="HTH-TYPE TRANSCRIPTIONAL REGULATOR BETI"/>
    <property type="match status" value="1"/>
</dbReference>
<keyword evidence="2 4" id="KW-0238">DNA-binding</keyword>
<dbReference type="SUPFAM" id="SSF46689">
    <property type="entry name" value="Homeodomain-like"/>
    <property type="match status" value="1"/>
</dbReference>
<evidence type="ECO:0000256" key="4">
    <source>
        <dbReference type="PROSITE-ProRule" id="PRU00335"/>
    </source>
</evidence>
<reference evidence="6 7" key="1">
    <citation type="submission" date="2015-09" db="EMBL/GenBank/DDBJ databases">
        <title>Sorangium comparison.</title>
        <authorList>
            <person name="Zaburannyi N."/>
            <person name="Bunk B."/>
            <person name="Overmann J."/>
            <person name="Mueller R."/>
        </authorList>
    </citation>
    <scope>NUCLEOTIDE SEQUENCE [LARGE SCALE GENOMIC DNA]</scope>
    <source>
        <strain evidence="6 7">So ce26</strain>
    </source>
</reference>
<proteinExistence type="predicted"/>
<dbReference type="Gene3D" id="1.10.357.10">
    <property type="entry name" value="Tetracycline Repressor, domain 2"/>
    <property type="match status" value="1"/>
</dbReference>
<evidence type="ECO:0000313" key="7">
    <source>
        <dbReference type="Proteomes" id="UP000238348"/>
    </source>
</evidence>
<dbReference type="Pfam" id="PF13305">
    <property type="entry name" value="TetR_C_33"/>
    <property type="match status" value="1"/>
</dbReference>
<dbReference type="GO" id="GO:0003700">
    <property type="term" value="F:DNA-binding transcription factor activity"/>
    <property type="evidence" value="ECO:0007669"/>
    <property type="project" value="TreeGrafter"/>
</dbReference>
<dbReference type="Pfam" id="PF00440">
    <property type="entry name" value="TetR_N"/>
    <property type="match status" value="1"/>
</dbReference>
<dbReference type="InterPro" id="IPR050109">
    <property type="entry name" value="HTH-type_TetR-like_transc_reg"/>
</dbReference>
<dbReference type="AlphaFoldDB" id="A0A2L0EYX6"/>
<organism evidence="6 7">
    <name type="scientific">Sorangium cellulosum</name>
    <name type="common">Polyangium cellulosum</name>
    <dbReference type="NCBI Taxonomy" id="56"/>
    <lineage>
        <taxon>Bacteria</taxon>
        <taxon>Pseudomonadati</taxon>
        <taxon>Myxococcota</taxon>
        <taxon>Polyangia</taxon>
        <taxon>Polyangiales</taxon>
        <taxon>Polyangiaceae</taxon>
        <taxon>Sorangium</taxon>
    </lineage>
</organism>
<evidence type="ECO:0000256" key="1">
    <source>
        <dbReference type="ARBA" id="ARBA00023015"/>
    </source>
</evidence>
<evidence type="ECO:0000259" key="5">
    <source>
        <dbReference type="PROSITE" id="PS50977"/>
    </source>
</evidence>
<dbReference type="InterPro" id="IPR009057">
    <property type="entry name" value="Homeodomain-like_sf"/>
</dbReference>
<evidence type="ECO:0000256" key="3">
    <source>
        <dbReference type="ARBA" id="ARBA00023163"/>
    </source>
</evidence>
<dbReference type="EMBL" id="CP012673">
    <property type="protein sequence ID" value="AUX44521.1"/>
    <property type="molecule type" value="Genomic_DNA"/>
</dbReference>
<evidence type="ECO:0000313" key="6">
    <source>
        <dbReference type="EMBL" id="AUX44521.1"/>
    </source>
</evidence>
<protein>
    <recommendedName>
        <fullName evidence="5">HTH tetR-type domain-containing protein</fullName>
    </recommendedName>
</protein>
<gene>
    <name evidence="6" type="ORF">SOCE26_059850</name>
</gene>
<dbReference type="Proteomes" id="UP000238348">
    <property type="component" value="Chromosome"/>
</dbReference>
<evidence type="ECO:0000256" key="2">
    <source>
        <dbReference type="ARBA" id="ARBA00023125"/>
    </source>
</evidence>
<name>A0A2L0EYX6_SORCE</name>
<feature type="DNA-binding region" description="H-T-H motif" evidence="4">
    <location>
        <begin position="35"/>
        <end position="54"/>
    </location>
</feature>
<dbReference type="PANTHER" id="PTHR30055">
    <property type="entry name" value="HTH-TYPE TRANSCRIPTIONAL REGULATOR RUTR"/>
    <property type="match status" value="1"/>
</dbReference>
<dbReference type="SUPFAM" id="SSF48498">
    <property type="entry name" value="Tetracyclin repressor-like, C-terminal domain"/>
    <property type="match status" value="1"/>
</dbReference>
<sequence>MRGRAVTESEAAEMRAQLTRVALRIVDTEGRDACSLRRVGVEAGISRMTPYSYFADKEALLDAVRVAALHALSDACEAALREGATIADRLRGVGQAYVRFALTHPALYDLVYERHGGGPDHEQATARYRRLAESPLREAFSQGMVAIEPERLAHVLWAATHGVIGLHRAGKLNHGVAFEQVLQDLGDTLAFGFVPRSGGAQS</sequence>
<keyword evidence="3" id="KW-0804">Transcription</keyword>
<dbReference type="InterPro" id="IPR036271">
    <property type="entry name" value="Tet_transcr_reg_TetR-rel_C_sf"/>
</dbReference>
<feature type="domain" description="HTH tetR-type" evidence="5">
    <location>
        <begin position="12"/>
        <end position="72"/>
    </location>
</feature>
<keyword evidence="1" id="KW-0805">Transcription regulation</keyword>
<dbReference type="InterPro" id="IPR025996">
    <property type="entry name" value="MT1864/Rv1816-like_C"/>
</dbReference>
<dbReference type="GO" id="GO:0000976">
    <property type="term" value="F:transcription cis-regulatory region binding"/>
    <property type="evidence" value="ECO:0007669"/>
    <property type="project" value="TreeGrafter"/>
</dbReference>